<evidence type="ECO:0000313" key="9">
    <source>
        <dbReference type="EMBL" id="AQQ66505.1"/>
    </source>
</evidence>
<dbReference type="GO" id="GO:0004141">
    <property type="term" value="F:dethiobiotin synthase activity"/>
    <property type="evidence" value="ECO:0007669"/>
    <property type="project" value="UniProtKB-UniRule"/>
</dbReference>
<name>A0A1Q2M1C7_9GAMM</name>
<dbReference type="FunFam" id="3.40.50.300:FF:000292">
    <property type="entry name" value="ATP-dependent dethiobiotin synthetase BioD"/>
    <property type="match status" value="1"/>
</dbReference>
<dbReference type="EC" id="6.3.3.3" evidence="8"/>
<dbReference type="Proteomes" id="UP000188219">
    <property type="component" value="Chromosome"/>
</dbReference>
<comment type="subunit">
    <text evidence="8">Homodimer.</text>
</comment>
<feature type="binding site" evidence="8">
    <location>
        <position position="117"/>
    </location>
    <ligand>
        <name>Mg(2+)</name>
        <dbReference type="ChEBI" id="CHEBI:18420"/>
    </ligand>
</feature>
<protein>
    <recommendedName>
        <fullName evidence="8">ATP-dependent dethiobiotin synthetase BioD</fullName>
        <ecNumber evidence="8">6.3.3.3</ecNumber>
    </recommendedName>
    <alternativeName>
        <fullName evidence="8">DTB synthetase</fullName>
        <shortName evidence="8">DTBS</shortName>
    </alternativeName>
    <alternativeName>
        <fullName evidence="8">Dethiobiotin synthase</fullName>
    </alternativeName>
</protein>
<evidence type="ECO:0000256" key="4">
    <source>
        <dbReference type="ARBA" id="ARBA00022741"/>
    </source>
</evidence>
<sequence length="233" mass="24665">MTETLFVTGTNTEVGKTYATAALLHAAGEQGLKTAAVKPIASGCEQTAEGLRNSDALTLIEAMNQDMPYEQVNPVALEPAIAPHIAAMEAGRRLDVSRLEGICRGVMSSGADLVLIEGAGGWRVPLAPRQFLSDLPRALELPVILVVSIELGCINHALLTAEAIRRDGLPLAGWVANFVRGPQEDMARAEENLMTLRAILPAPCLGTLPHDESGDYRNGAAHLDLSPLLSSSN</sequence>
<dbReference type="PANTHER" id="PTHR43210:SF5">
    <property type="entry name" value="DETHIOBIOTIN SYNTHETASE"/>
    <property type="match status" value="1"/>
</dbReference>
<feature type="binding site" evidence="8">
    <location>
        <begin position="13"/>
        <end position="18"/>
    </location>
    <ligand>
        <name>ATP</name>
        <dbReference type="ChEBI" id="CHEBI:30616"/>
    </ligand>
</feature>
<keyword evidence="2 8" id="KW-0436">Ligase</keyword>
<feature type="binding site" evidence="8">
    <location>
        <position position="17"/>
    </location>
    <ligand>
        <name>Mg(2+)</name>
        <dbReference type="ChEBI" id="CHEBI:18420"/>
    </ligand>
</feature>
<feature type="binding site" evidence="8">
    <location>
        <position position="42"/>
    </location>
    <ligand>
        <name>substrate</name>
    </ligand>
</feature>
<keyword evidence="1 8" id="KW-0963">Cytoplasm</keyword>
<evidence type="ECO:0000256" key="8">
    <source>
        <dbReference type="HAMAP-Rule" id="MF_00336"/>
    </source>
</evidence>
<accession>A0A1Q2M1C7</accession>
<dbReference type="CDD" id="cd03109">
    <property type="entry name" value="DTBS"/>
    <property type="match status" value="1"/>
</dbReference>
<dbReference type="HAMAP" id="MF_00336">
    <property type="entry name" value="BioD"/>
    <property type="match status" value="1"/>
</dbReference>
<feature type="binding site" evidence="8">
    <location>
        <position position="55"/>
    </location>
    <ligand>
        <name>ATP</name>
        <dbReference type="ChEBI" id="CHEBI:30616"/>
    </ligand>
</feature>
<keyword evidence="4 8" id="KW-0547">Nucleotide-binding</keyword>
<feature type="binding site" evidence="8">
    <location>
        <position position="55"/>
    </location>
    <ligand>
        <name>Mg(2+)</name>
        <dbReference type="ChEBI" id="CHEBI:18420"/>
    </ligand>
</feature>
<dbReference type="SUPFAM" id="SSF52540">
    <property type="entry name" value="P-loop containing nucleoside triphosphate hydrolases"/>
    <property type="match status" value="1"/>
</dbReference>
<dbReference type="RefSeq" id="WP_077399907.1">
    <property type="nucleotide sequence ID" value="NZ_CP019650.1"/>
</dbReference>
<dbReference type="GO" id="GO:0005829">
    <property type="term" value="C:cytosol"/>
    <property type="evidence" value="ECO:0007669"/>
    <property type="project" value="TreeGrafter"/>
</dbReference>
<reference evidence="9" key="1">
    <citation type="submission" date="2017-02" db="EMBL/GenBank/DDBJ databases">
        <title>Genome of Microbulbifer agarilyticus GP101.</title>
        <authorList>
            <person name="Jung J."/>
            <person name="Bae S.S."/>
            <person name="Baek K."/>
        </authorList>
    </citation>
    <scope>NUCLEOTIDE SEQUENCE [LARGE SCALE GENOMIC DNA]</scope>
    <source>
        <strain evidence="9">GP101</strain>
    </source>
</reference>
<feature type="binding site" evidence="8">
    <location>
        <begin position="117"/>
        <end position="120"/>
    </location>
    <ligand>
        <name>ATP</name>
        <dbReference type="ChEBI" id="CHEBI:30616"/>
    </ligand>
</feature>
<dbReference type="InterPro" id="IPR027417">
    <property type="entry name" value="P-loop_NTPase"/>
</dbReference>
<organism evidence="9 10">
    <name type="scientific">Microbulbifer agarilyticus</name>
    <dbReference type="NCBI Taxonomy" id="260552"/>
    <lineage>
        <taxon>Bacteria</taxon>
        <taxon>Pseudomonadati</taxon>
        <taxon>Pseudomonadota</taxon>
        <taxon>Gammaproteobacteria</taxon>
        <taxon>Cellvibrionales</taxon>
        <taxon>Microbulbiferaceae</taxon>
        <taxon>Microbulbifer</taxon>
    </lineage>
</organism>
<dbReference type="OrthoDB" id="9802097at2"/>
<keyword evidence="6 8" id="KW-0067">ATP-binding</keyword>
<dbReference type="InterPro" id="IPR004472">
    <property type="entry name" value="DTB_synth_BioD"/>
</dbReference>
<comment type="cofactor">
    <cofactor evidence="8">
        <name>Mg(2+)</name>
        <dbReference type="ChEBI" id="CHEBI:18420"/>
    </cofactor>
</comment>
<comment type="pathway">
    <text evidence="8">Cofactor biosynthesis; biotin biosynthesis; biotin from 7,8-diaminononanoate: step 1/2.</text>
</comment>
<comment type="catalytic activity">
    <reaction evidence="8">
        <text>(7R,8S)-7,8-diammoniononanoate + CO2 + ATP = (4R,5S)-dethiobiotin + ADP + phosphate + 3 H(+)</text>
        <dbReference type="Rhea" id="RHEA:15805"/>
        <dbReference type="ChEBI" id="CHEBI:15378"/>
        <dbReference type="ChEBI" id="CHEBI:16526"/>
        <dbReference type="ChEBI" id="CHEBI:30616"/>
        <dbReference type="ChEBI" id="CHEBI:43474"/>
        <dbReference type="ChEBI" id="CHEBI:149469"/>
        <dbReference type="ChEBI" id="CHEBI:149473"/>
        <dbReference type="ChEBI" id="CHEBI:456216"/>
        <dbReference type="EC" id="6.3.3.3"/>
    </reaction>
</comment>
<dbReference type="GO" id="GO:0042803">
    <property type="term" value="F:protein homodimerization activity"/>
    <property type="evidence" value="ECO:0007669"/>
    <property type="project" value="UniProtKB-ARBA"/>
</dbReference>
<evidence type="ECO:0000256" key="3">
    <source>
        <dbReference type="ARBA" id="ARBA00022723"/>
    </source>
</evidence>
<dbReference type="Pfam" id="PF13500">
    <property type="entry name" value="AAA_26"/>
    <property type="match status" value="1"/>
</dbReference>
<dbReference type="STRING" id="260552.Mag101_01720"/>
<keyword evidence="5 8" id="KW-0093">Biotin biosynthesis</keyword>
<evidence type="ECO:0000256" key="2">
    <source>
        <dbReference type="ARBA" id="ARBA00022598"/>
    </source>
</evidence>
<dbReference type="Gene3D" id="3.40.50.300">
    <property type="entry name" value="P-loop containing nucleotide triphosphate hydrolases"/>
    <property type="match status" value="1"/>
</dbReference>
<comment type="similarity">
    <text evidence="8">Belongs to the dethiobiotin synthetase family.</text>
</comment>
<evidence type="ECO:0000256" key="7">
    <source>
        <dbReference type="ARBA" id="ARBA00022842"/>
    </source>
</evidence>
<dbReference type="NCBIfam" id="TIGR00347">
    <property type="entry name" value="bioD"/>
    <property type="match status" value="1"/>
</dbReference>
<feature type="active site" evidence="8">
    <location>
        <position position="38"/>
    </location>
</feature>
<proteinExistence type="inferred from homology"/>
<dbReference type="EMBL" id="CP019650">
    <property type="protein sequence ID" value="AQQ66505.1"/>
    <property type="molecule type" value="Genomic_DNA"/>
</dbReference>
<dbReference type="GO" id="GO:0000287">
    <property type="term" value="F:magnesium ion binding"/>
    <property type="evidence" value="ECO:0007669"/>
    <property type="project" value="UniProtKB-UniRule"/>
</dbReference>
<dbReference type="eggNOG" id="COG0132">
    <property type="taxonomic scope" value="Bacteria"/>
</dbReference>
<evidence type="ECO:0000256" key="6">
    <source>
        <dbReference type="ARBA" id="ARBA00022840"/>
    </source>
</evidence>
<comment type="subcellular location">
    <subcellularLocation>
        <location evidence="8">Cytoplasm</location>
    </subcellularLocation>
</comment>
<gene>
    <name evidence="8" type="primary">bioD</name>
    <name evidence="9" type="ORF">Mag101_01720</name>
</gene>
<comment type="function">
    <text evidence="8">Catalyzes a mechanistically unusual reaction, the ATP-dependent insertion of CO2 between the N7 and N8 nitrogen atoms of 7,8-diaminopelargonic acid (DAPA, also called 7,8-diammoniononanoate) to form a ureido ring.</text>
</comment>
<dbReference type="PANTHER" id="PTHR43210">
    <property type="entry name" value="DETHIOBIOTIN SYNTHETASE"/>
    <property type="match status" value="1"/>
</dbReference>
<keyword evidence="7 8" id="KW-0460">Magnesium</keyword>
<keyword evidence="3 8" id="KW-0479">Metal-binding</keyword>
<evidence type="ECO:0000256" key="1">
    <source>
        <dbReference type="ARBA" id="ARBA00022490"/>
    </source>
</evidence>
<dbReference type="KEGG" id="maga:Mag101_01720"/>
<evidence type="ECO:0000313" key="10">
    <source>
        <dbReference type="Proteomes" id="UP000188219"/>
    </source>
</evidence>
<dbReference type="GO" id="GO:0005524">
    <property type="term" value="F:ATP binding"/>
    <property type="evidence" value="ECO:0007669"/>
    <property type="project" value="UniProtKB-UniRule"/>
</dbReference>
<comment type="caution">
    <text evidence="8">Lacks conserved residue(s) required for the propagation of feature annotation.</text>
</comment>
<dbReference type="AlphaFoldDB" id="A0A1Q2M1C7"/>
<dbReference type="GO" id="GO:0009102">
    <property type="term" value="P:biotin biosynthetic process"/>
    <property type="evidence" value="ECO:0007669"/>
    <property type="project" value="UniProtKB-UniRule"/>
</dbReference>
<dbReference type="PIRSF" id="PIRSF006755">
    <property type="entry name" value="DTB_synth"/>
    <property type="match status" value="1"/>
</dbReference>
<evidence type="ECO:0000256" key="5">
    <source>
        <dbReference type="ARBA" id="ARBA00022756"/>
    </source>
</evidence>
<keyword evidence="10" id="KW-1185">Reference proteome</keyword>
<dbReference type="UniPathway" id="UPA00078">
    <property type="reaction ID" value="UER00161"/>
</dbReference>